<dbReference type="PANTHER" id="PTHR22028:SF9">
    <property type="entry name" value="SFI1 SPINDLE BODY DOMAIN-CONTAINING PROTEIN"/>
    <property type="match status" value="1"/>
</dbReference>
<evidence type="ECO:0000313" key="3">
    <source>
        <dbReference type="EMBL" id="THH13433.1"/>
    </source>
</evidence>
<dbReference type="InterPro" id="IPR013665">
    <property type="entry name" value="Sfi1_dom"/>
</dbReference>
<dbReference type="Proteomes" id="UP000310158">
    <property type="component" value="Unassembled WGS sequence"/>
</dbReference>
<dbReference type="AlphaFoldDB" id="A0A4V3XEF5"/>
<comment type="caution">
    <text evidence="3">The sequence shown here is derived from an EMBL/GenBank/DDBJ whole genome shotgun (WGS) entry which is preliminary data.</text>
</comment>
<feature type="compositionally biased region" description="Low complexity" evidence="1">
    <location>
        <begin position="1068"/>
        <end position="1085"/>
    </location>
</feature>
<feature type="region of interest" description="Disordered" evidence="1">
    <location>
        <begin position="169"/>
        <end position="192"/>
    </location>
</feature>
<keyword evidence="4" id="KW-1185">Reference proteome</keyword>
<dbReference type="PANTHER" id="PTHR22028">
    <property type="entry name" value="SFI1 SPINDLE BODY DOMAIN-CONTAINING PROTEIN-RELATED"/>
    <property type="match status" value="1"/>
</dbReference>
<accession>A0A4V3XEF5</accession>
<dbReference type="OrthoDB" id="1933281at2759"/>
<reference evidence="3 4" key="1">
    <citation type="submission" date="2019-02" db="EMBL/GenBank/DDBJ databases">
        <title>Genome sequencing of the rare red list fungi Bondarzewia mesenterica.</title>
        <authorList>
            <person name="Buettner E."/>
            <person name="Kellner H."/>
        </authorList>
    </citation>
    <scope>NUCLEOTIDE SEQUENCE [LARGE SCALE GENOMIC DNA]</scope>
    <source>
        <strain evidence="3 4">DSM 108281</strain>
    </source>
</reference>
<name>A0A4V3XEF5_9AGAM</name>
<feature type="region of interest" description="Disordered" evidence="1">
    <location>
        <begin position="129"/>
        <end position="153"/>
    </location>
</feature>
<feature type="compositionally biased region" description="Polar residues" evidence="1">
    <location>
        <begin position="8"/>
        <end position="21"/>
    </location>
</feature>
<dbReference type="EMBL" id="SGPL01000354">
    <property type="protein sequence ID" value="THH13433.1"/>
    <property type="molecule type" value="Genomic_DNA"/>
</dbReference>
<feature type="region of interest" description="Disordered" evidence="1">
    <location>
        <begin position="229"/>
        <end position="260"/>
    </location>
</feature>
<evidence type="ECO:0000313" key="4">
    <source>
        <dbReference type="Proteomes" id="UP000310158"/>
    </source>
</evidence>
<sequence>MSYFAPVRSSTPPRASSFTSTPTVTYNTTAISDVSRSSAISTPELASLTPEEIDFIDAVISRASPSATTFLSVFKAYNDVLHDKGLDPQNEVVYYAKLLKLGTLKGKNWGDKWREVKVRCGYMGDPALQNLPRAPGGTTAMSAKSTHPTQEVTASKPAARLLMRLRSLQHGPGTKPAESFPDDTEMTPTEVTEETEIEIPQRRRATRPIHRTPSSLSQVTITTNSLGIDVGTSSSSPPQTFPTRPIPARNTTRWTSRDSDTIHTARSISTTPPSYKTTIRDVNPAVTAQAFPARARPYTTAQASSLSKAPPVDGAQINIRRKSVINEDEAWNKIRMAQDEKEADRFREERLIERCWEVWKQGLEWIITTSEQIAQARNTLILKIAVQRWRARITAARDLDLRVQALANKQCLKVAFMAWRSRLKLKMQANWREEMRNRMKLVREKRESKLQKDAWAKWRQLYRSHLSGQHYTERLVLRSFKLWKQRLTQLDLLKQKADEYAGTRDDRIVARSWAVWKGSTELKSLEAVLAGRVAQRTARDALEHWKRRIQECRMADAFNDNCMKRNAVHKWKASQQRIRVLERRADKHVARQDDVLVHAVARVWKARERGQLLQRVRTTRLLKQAWGLWTKRLHRQKELENKAVAFATRSTSYVASSALTIWRKRLLGHRNAQMFAVQYHTAQLQFKMMFAWRLQLRARLKIQRQARLAEKFFTMRGAWRLWIQKLEQQKREKKLRDLERRKTKKIFETWSRLALRRRHHKLVEEELRNRIVTRTLQTVLSRWTNRVIDIKLRELEVGQTNDRNLVTAAFKKWKGVCIRHVEELSLMESYQDVKREENMRRMFYKWLTAARAARHRRVILHENEIEMKRYRLATAWDKWRGRFQDERLRPLERTFLMQNHNALLYRTFVIWHSKTKSLPAVHFHASHTKTSFWKRWRDAMPKALQAKEAREKHKKTVLARAFEKWVQAHRTKVALRAVARARYMRLPTAAPRHSLQTAAAPRSLPQPPPSRLPGKISRPVTPEVTDTDADTEAEQPPPIIQPRAQPLNSRGGIASLLSSRPRQRNSSRPRFSTRSTGTTTRDPSPVRSLGATRDPSPTRATTSAAGGRGSLWTELQEIRRKPRTLTVRGYSPESQ</sequence>
<evidence type="ECO:0000259" key="2">
    <source>
        <dbReference type="Pfam" id="PF08457"/>
    </source>
</evidence>
<feature type="region of interest" description="Disordered" evidence="1">
    <location>
        <begin position="989"/>
        <end position="1135"/>
    </location>
</feature>
<feature type="region of interest" description="Disordered" evidence="1">
    <location>
        <begin position="1"/>
        <end position="21"/>
    </location>
</feature>
<evidence type="ECO:0000256" key="1">
    <source>
        <dbReference type="SAM" id="MobiDB-lite"/>
    </source>
</evidence>
<organism evidence="3 4">
    <name type="scientific">Bondarzewia mesenterica</name>
    <dbReference type="NCBI Taxonomy" id="1095465"/>
    <lineage>
        <taxon>Eukaryota</taxon>
        <taxon>Fungi</taxon>
        <taxon>Dikarya</taxon>
        <taxon>Basidiomycota</taxon>
        <taxon>Agaricomycotina</taxon>
        <taxon>Agaricomycetes</taxon>
        <taxon>Russulales</taxon>
        <taxon>Bondarzewiaceae</taxon>
        <taxon>Bondarzewia</taxon>
    </lineage>
</organism>
<dbReference type="GO" id="GO:0019902">
    <property type="term" value="F:phosphatase binding"/>
    <property type="evidence" value="ECO:0007669"/>
    <property type="project" value="TreeGrafter"/>
</dbReference>
<feature type="compositionally biased region" description="Polar residues" evidence="1">
    <location>
        <begin position="139"/>
        <end position="153"/>
    </location>
</feature>
<gene>
    <name evidence="3" type="ORF">EW146_g6786</name>
</gene>
<feature type="compositionally biased region" description="Low complexity" evidence="1">
    <location>
        <begin position="232"/>
        <end position="243"/>
    </location>
</feature>
<feature type="compositionally biased region" description="Acidic residues" evidence="1">
    <location>
        <begin position="180"/>
        <end position="192"/>
    </location>
</feature>
<feature type="domain" description="Sfi1 spindle body" evidence="2">
    <location>
        <begin position="442"/>
        <end position="736"/>
    </location>
</feature>
<dbReference type="InterPro" id="IPR052270">
    <property type="entry name" value="CACF_protein"/>
</dbReference>
<proteinExistence type="predicted"/>
<protein>
    <recommendedName>
        <fullName evidence="2">Sfi1 spindle body domain-containing protein</fullName>
    </recommendedName>
</protein>
<dbReference type="Pfam" id="PF08457">
    <property type="entry name" value="Sfi1"/>
    <property type="match status" value="1"/>
</dbReference>